<evidence type="ECO:0000256" key="7">
    <source>
        <dbReference type="ARBA" id="ARBA00022692"/>
    </source>
</evidence>
<dbReference type="EMBL" id="KQ483450">
    <property type="protein sequence ID" value="KYP50703.1"/>
    <property type="molecule type" value="Genomic_DNA"/>
</dbReference>
<dbReference type="InterPro" id="IPR000719">
    <property type="entry name" value="Prot_kinase_dom"/>
</dbReference>
<dbReference type="Gene3D" id="3.30.200.20">
    <property type="entry name" value="Phosphorylase Kinase, domain 1"/>
    <property type="match status" value="1"/>
</dbReference>
<evidence type="ECO:0000256" key="3">
    <source>
        <dbReference type="ARBA" id="ARBA00022527"/>
    </source>
</evidence>
<evidence type="ECO:0000256" key="16">
    <source>
        <dbReference type="ARBA" id="ARBA00023180"/>
    </source>
</evidence>
<keyword evidence="3" id="KW-0723">Serine/threonine-protein kinase</keyword>
<dbReference type="Pfam" id="PF08263">
    <property type="entry name" value="LRRNT_2"/>
    <property type="match status" value="1"/>
</dbReference>
<dbReference type="PROSITE" id="PS50011">
    <property type="entry name" value="PROTEIN_KINASE_DOM"/>
    <property type="match status" value="1"/>
</dbReference>
<dbReference type="OMA" id="TEISHCK"/>
<evidence type="ECO:0000256" key="6">
    <source>
        <dbReference type="ARBA" id="ARBA00022679"/>
    </source>
</evidence>
<evidence type="ECO:0000256" key="11">
    <source>
        <dbReference type="ARBA" id="ARBA00022777"/>
    </source>
</evidence>
<dbReference type="GO" id="GO:0004674">
    <property type="term" value="F:protein serine/threonine kinase activity"/>
    <property type="evidence" value="ECO:0007669"/>
    <property type="project" value="UniProtKB-KW"/>
</dbReference>
<dbReference type="GO" id="GO:0005524">
    <property type="term" value="F:ATP binding"/>
    <property type="evidence" value="ECO:0007669"/>
    <property type="project" value="UniProtKB-UniRule"/>
</dbReference>
<dbReference type="InterPro" id="IPR001611">
    <property type="entry name" value="Leu-rich_rpt"/>
</dbReference>
<keyword evidence="22" id="KW-1185">Reference proteome</keyword>
<evidence type="ECO:0000256" key="18">
    <source>
        <dbReference type="SAM" id="Phobius"/>
    </source>
</evidence>
<comment type="similarity">
    <text evidence="2">Belongs to the protein kinase superfamily. Ser/Thr protein kinase family.</text>
</comment>
<dbReference type="InterPro" id="IPR050647">
    <property type="entry name" value="Plant_LRR-RLKs"/>
</dbReference>
<dbReference type="FunFam" id="1.10.510.10:FF:000146">
    <property type="entry name" value="LRR receptor-like serine/threonine-protein kinase IOS1"/>
    <property type="match status" value="1"/>
</dbReference>
<keyword evidence="13 18" id="KW-1133">Transmembrane helix</keyword>
<dbReference type="PROSITE" id="PS00107">
    <property type="entry name" value="PROTEIN_KINASE_ATP"/>
    <property type="match status" value="1"/>
</dbReference>
<dbReference type="Gramene" id="C.cajan_27120.t">
    <property type="protein sequence ID" value="C.cajan_27120.t"/>
    <property type="gene ID" value="C.cajan_27120"/>
</dbReference>
<dbReference type="InterPro" id="IPR032675">
    <property type="entry name" value="LRR_dom_sf"/>
</dbReference>
<name>A0A151S7B3_CAJCA</name>
<dbReference type="PROSITE" id="PS00108">
    <property type="entry name" value="PROTEIN_KINASE_ST"/>
    <property type="match status" value="1"/>
</dbReference>
<evidence type="ECO:0000313" key="22">
    <source>
        <dbReference type="Proteomes" id="UP000075243"/>
    </source>
</evidence>
<proteinExistence type="inferred from homology"/>
<dbReference type="SUPFAM" id="SSF52058">
    <property type="entry name" value="L domain-like"/>
    <property type="match status" value="1"/>
</dbReference>
<organism evidence="21 22">
    <name type="scientific">Cajanus cajan</name>
    <name type="common">Pigeon pea</name>
    <name type="synonym">Cajanus indicus</name>
    <dbReference type="NCBI Taxonomy" id="3821"/>
    <lineage>
        <taxon>Eukaryota</taxon>
        <taxon>Viridiplantae</taxon>
        <taxon>Streptophyta</taxon>
        <taxon>Embryophyta</taxon>
        <taxon>Tracheophyta</taxon>
        <taxon>Spermatophyta</taxon>
        <taxon>Magnoliopsida</taxon>
        <taxon>eudicotyledons</taxon>
        <taxon>Gunneridae</taxon>
        <taxon>Pentapetalae</taxon>
        <taxon>rosids</taxon>
        <taxon>fabids</taxon>
        <taxon>Fabales</taxon>
        <taxon>Fabaceae</taxon>
        <taxon>Papilionoideae</taxon>
        <taxon>50 kb inversion clade</taxon>
        <taxon>NPAAA clade</taxon>
        <taxon>indigoferoid/millettioid clade</taxon>
        <taxon>Phaseoleae</taxon>
        <taxon>Cajanus</taxon>
    </lineage>
</organism>
<dbReference type="InterPro" id="IPR011009">
    <property type="entry name" value="Kinase-like_dom_sf"/>
</dbReference>
<evidence type="ECO:0000256" key="17">
    <source>
        <dbReference type="PROSITE-ProRule" id="PRU10141"/>
    </source>
</evidence>
<accession>A0A151S7B3</accession>
<keyword evidence="12 17" id="KW-0067">ATP-binding</keyword>
<evidence type="ECO:0000256" key="19">
    <source>
        <dbReference type="SAM" id="SignalP"/>
    </source>
</evidence>
<feature type="binding site" evidence="17">
    <location>
        <position position="352"/>
    </location>
    <ligand>
        <name>ATP</name>
        <dbReference type="ChEBI" id="CHEBI:30616"/>
    </ligand>
</feature>
<keyword evidence="16" id="KW-0325">Glycoprotein</keyword>
<evidence type="ECO:0000256" key="9">
    <source>
        <dbReference type="ARBA" id="ARBA00022737"/>
    </source>
</evidence>
<evidence type="ECO:0000313" key="21">
    <source>
        <dbReference type="EMBL" id="KYP50703.1"/>
    </source>
</evidence>
<feature type="chain" id="PRO_5007588349" evidence="19">
    <location>
        <begin position="25"/>
        <end position="611"/>
    </location>
</feature>
<evidence type="ECO:0000256" key="1">
    <source>
        <dbReference type="ARBA" id="ARBA00004479"/>
    </source>
</evidence>
<evidence type="ECO:0000256" key="14">
    <source>
        <dbReference type="ARBA" id="ARBA00023136"/>
    </source>
</evidence>
<keyword evidence="15 21" id="KW-0675">Receptor</keyword>
<feature type="transmembrane region" description="Helical" evidence="18">
    <location>
        <begin position="248"/>
        <end position="272"/>
    </location>
</feature>
<keyword evidence="10 17" id="KW-0547">Nucleotide-binding</keyword>
<evidence type="ECO:0000256" key="5">
    <source>
        <dbReference type="ARBA" id="ARBA00022614"/>
    </source>
</evidence>
<keyword evidence="8 19" id="KW-0732">Signal</keyword>
<sequence length="611" mass="67943">MKMGHVVWMLLVISTTVLCPSSHALTQDGLTLLEIKSALNDTRNFLRNWRESDESHCTWTGITCHPGEQRVRSINLPYMQLGGIISPSIGKLNRLHRLALHQNGLNGVIPSEISNCTELRALYLRANYLQGGIPSDIGNLSYLHVMDLSSNSLKGAIPSSIGRLSQLRVLNLSTNFFSGEIPDIGVLSTFGNNAGGRLIRSLHMNRFIGNLDLCGRQVQKPCRTSLGFPVVLPHAEIPAKRSSHYVKWLLVGAISIMGLALVVTLSLLWICLLSKKERAARRYVEVKDQVNSESSRKDDGTKLITFHGDLPYTSFEIIEKLESLDEDDVVGSGGFGTVYRMVMNDCGTFAVKRIDRSREGSDRGFERELEILGSIKHINLVNLRGYCRLPSTKLLIYDYLAMGSLDDLLHEKAEQSLNWSTRLKIALGSARGLAYLHHDCSPKIVHRDIKSSNILLDENMEPRVSDFGLAKLLVDDDAHVTTVVAGTFGYLAPEYLQSGRATEKSDVYSFGVLLLELVTGKRPTDPSFARRGVNVVGWMNTFLRENKLVDVVDKKCTDADWESVEVILELAASCTDANADERPSMNQVLQILEQEVMSPCPSDFYESHSDH</sequence>
<dbReference type="Gene3D" id="3.80.10.10">
    <property type="entry name" value="Ribonuclease Inhibitor"/>
    <property type="match status" value="1"/>
</dbReference>
<evidence type="ECO:0000256" key="13">
    <source>
        <dbReference type="ARBA" id="ARBA00022989"/>
    </source>
</evidence>
<evidence type="ECO:0000256" key="15">
    <source>
        <dbReference type="ARBA" id="ARBA00023170"/>
    </source>
</evidence>
<protein>
    <submittedName>
        <fullName evidence="21">LRR receptor-like serine/threonine-protein kinase FEI 1</fullName>
    </submittedName>
</protein>
<feature type="signal peptide" evidence="19">
    <location>
        <begin position="1"/>
        <end position="24"/>
    </location>
</feature>
<dbReference type="Pfam" id="PF00560">
    <property type="entry name" value="LRR_1"/>
    <property type="match status" value="3"/>
</dbReference>
<keyword evidence="14 18" id="KW-0472">Membrane</keyword>
<dbReference type="SMART" id="SM00220">
    <property type="entry name" value="S_TKc"/>
    <property type="match status" value="1"/>
</dbReference>
<dbReference type="STRING" id="3821.A0A151S7B3"/>
<gene>
    <name evidence="21" type="ORF">KK1_027520</name>
</gene>
<evidence type="ECO:0000256" key="8">
    <source>
        <dbReference type="ARBA" id="ARBA00022729"/>
    </source>
</evidence>
<dbReference type="SUPFAM" id="SSF56112">
    <property type="entry name" value="Protein kinase-like (PK-like)"/>
    <property type="match status" value="1"/>
</dbReference>
<evidence type="ECO:0000259" key="20">
    <source>
        <dbReference type="PROSITE" id="PS50011"/>
    </source>
</evidence>
<dbReference type="AlphaFoldDB" id="A0A151S7B3"/>
<dbReference type="FunFam" id="3.80.10.10:FF:000101">
    <property type="entry name" value="LRR receptor-like serine/threonine-protein kinase ERECTA"/>
    <property type="match status" value="1"/>
</dbReference>
<feature type="domain" description="Protein kinase" evidence="20">
    <location>
        <begin position="324"/>
        <end position="597"/>
    </location>
</feature>
<dbReference type="InterPro" id="IPR008271">
    <property type="entry name" value="Ser/Thr_kinase_AS"/>
</dbReference>
<keyword evidence="6" id="KW-0808">Transferase</keyword>
<dbReference type="InterPro" id="IPR013210">
    <property type="entry name" value="LRR_N_plant-typ"/>
</dbReference>
<dbReference type="Gene3D" id="1.10.510.10">
    <property type="entry name" value="Transferase(Phosphotransferase) domain 1"/>
    <property type="match status" value="1"/>
</dbReference>
<comment type="subcellular location">
    <subcellularLocation>
        <location evidence="1">Membrane</location>
        <topology evidence="1">Single-pass type I membrane protein</topology>
    </subcellularLocation>
</comment>
<dbReference type="Pfam" id="PF00069">
    <property type="entry name" value="Pkinase"/>
    <property type="match status" value="1"/>
</dbReference>
<keyword evidence="5" id="KW-0433">Leucine-rich repeat</keyword>
<evidence type="ECO:0000256" key="2">
    <source>
        <dbReference type="ARBA" id="ARBA00008684"/>
    </source>
</evidence>
<dbReference type="PANTHER" id="PTHR48056">
    <property type="entry name" value="LRR RECEPTOR-LIKE SERINE/THREONINE-PROTEIN KINASE-RELATED"/>
    <property type="match status" value="1"/>
</dbReference>
<dbReference type="InterPro" id="IPR017441">
    <property type="entry name" value="Protein_kinase_ATP_BS"/>
</dbReference>
<dbReference type="GO" id="GO:0016020">
    <property type="term" value="C:membrane"/>
    <property type="evidence" value="ECO:0007669"/>
    <property type="project" value="UniProtKB-SubCell"/>
</dbReference>
<keyword evidence="7 18" id="KW-0812">Transmembrane</keyword>
<dbReference type="PANTHER" id="PTHR48056:SF66">
    <property type="entry name" value="LRR RECEPTOR-LIKE SERINE_THREONINE-PROTEIN KINASE FEI 2"/>
    <property type="match status" value="1"/>
</dbReference>
<reference evidence="21" key="1">
    <citation type="journal article" date="2012" name="Nat. Biotechnol.">
        <title>Draft genome sequence of pigeonpea (Cajanus cajan), an orphan legume crop of resource-poor farmers.</title>
        <authorList>
            <person name="Varshney R.K."/>
            <person name="Chen W."/>
            <person name="Li Y."/>
            <person name="Bharti A.K."/>
            <person name="Saxena R.K."/>
            <person name="Schlueter J.A."/>
            <person name="Donoghue M.T."/>
            <person name="Azam S."/>
            <person name="Fan G."/>
            <person name="Whaley A.M."/>
            <person name="Farmer A.D."/>
            <person name="Sheridan J."/>
            <person name="Iwata A."/>
            <person name="Tuteja R."/>
            <person name="Penmetsa R.V."/>
            <person name="Wu W."/>
            <person name="Upadhyaya H.D."/>
            <person name="Yang S.P."/>
            <person name="Shah T."/>
            <person name="Saxena K.B."/>
            <person name="Michael T."/>
            <person name="McCombie W.R."/>
            <person name="Yang B."/>
            <person name="Zhang G."/>
            <person name="Yang H."/>
            <person name="Wang J."/>
            <person name="Spillane C."/>
            <person name="Cook D.R."/>
            <person name="May G.D."/>
            <person name="Xu X."/>
            <person name="Jackson S.A."/>
        </authorList>
    </citation>
    <scope>NUCLEOTIDE SEQUENCE [LARGE SCALE GENOMIC DNA]</scope>
</reference>
<keyword evidence="11 21" id="KW-0418">Kinase</keyword>
<evidence type="ECO:0000256" key="10">
    <source>
        <dbReference type="ARBA" id="ARBA00022741"/>
    </source>
</evidence>
<evidence type="ECO:0000256" key="4">
    <source>
        <dbReference type="ARBA" id="ARBA00022553"/>
    </source>
</evidence>
<keyword evidence="9" id="KW-0677">Repeat</keyword>
<dbReference type="Proteomes" id="UP000075243">
    <property type="component" value="Unassembled WGS sequence"/>
</dbReference>
<evidence type="ECO:0000256" key="12">
    <source>
        <dbReference type="ARBA" id="ARBA00022840"/>
    </source>
</evidence>
<keyword evidence="4" id="KW-0597">Phosphoprotein</keyword>